<keyword evidence="3" id="KW-1185">Reference proteome</keyword>
<evidence type="ECO:0000256" key="1">
    <source>
        <dbReference type="SAM" id="SignalP"/>
    </source>
</evidence>
<accession>A0A9P9FM99</accession>
<gene>
    <name evidence="2" type="ORF">EDB81DRAFT_878146</name>
</gene>
<protein>
    <submittedName>
        <fullName evidence="2">Uncharacterized protein</fullName>
    </submittedName>
</protein>
<reference evidence="2" key="1">
    <citation type="journal article" date="2021" name="Nat. Commun.">
        <title>Genetic determinants of endophytism in the Arabidopsis root mycobiome.</title>
        <authorList>
            <person name="Mesny F."/>
            <person name="Miyauchi S."/>
            <person name="Thiergart T."/>
            <person name="Pickel B."/>
            <person name="Atanasova L."/>
            <person name="Karlsson M."/>
            <person name="Huettel B."/>
            <person name="Barry K.W."/>
            <person name="Haridas S."/>
            <person name="Chen C."/>
            <person name="Bauer D."/>
            <person name="Andreopoulos W."/>
            <person name="Pangilinan J."/>
            <person name="LaButti K."/>
            <person name="Riley R."/>
            <person name="Lipzen A."/>
            <person name="Clum A."/>
            <person name="Drula E."/>
            <person name="Henrissat B."/>
            <person name="Kohler A."/>
            <person name="Grigoriev I.V."/>
            <person name="Martin F.M."/>
            <person name="Hacquard S."/>
        </authorList>
    </citation>
    <scope>NUCLEOTIDE SEQUENCE</scope>
    <source>
        <strain evidence="2">MPI-CAGE-AT-0147</strain>
    </source>
</reference>
<dbReference type="EMBL" id="JAGMUV010000003">
    <property type="protein sequence ID" value="KAH7165782.1"/>
    <property type="molecule type" value="Genomic_DNA"/>
</dbReference>
<dbReference type="AlphaFoldDB" id="A0A9P9FM99"/>
<dbReference type="OrthoDB" id="4891219at2759"/>
<sequence>MLIALFVAHGLCNLTDAFRPASIERKDDAPIISHLKVDEFFKIVGLDPELFETCELEAGDENFCCTPKPGPDRLDCPGAISAWDDLAENSYIHVNGGQCITATNKRCRASVCALAGDLKVHVNEIIGGMWNPLSIKCVLGGKGGILGNEDLKFFIEMGTPQ</sequence>
<feature type="chain" id="PRO_5040462459" evidence="1">
    <location>
        <begin position="18"/>
        <end position="161"/>
    </location>
</feature>
<name>A0A9P9FM99_9HYPO</name>
<dbReference type="Proteomes" id="UP000738349">
    <property type="component" value="Unassembled WGS sequence"/>
</dbReference>
<evidence type="ECO:0000313" key="2">
    <source>
        <dbReference type="EMBL" id="KAH7165782.1"/>
    </source>
</evidence>
<comment type="caution">
    <text evidence="2">The sequence shown here is derived from an EMBL/GenBank/DDBJ whole genome shotgun (WGS) entry which is preliminary data.</text>
</comment>
<proteinExistence type="predicted"/>
<organism evidence="2 3">
    <name type="scientific">Dactylonectria macrodidyma</name>
    <dbReference type="NCBI Taxonomy" id="307937"/>
    <lineage>
        <taxon>Eukaryota</taxon>
        <taxon>Fungi</taxon>
        <taxon>Dikarya</taxon>
        <taxon>Ascomycota</taxon>
        <taxon>Pezizomycotina</taxon>
        <taxon>Sordariomycetes</taxon>
        <taxon>Hypocreomycetidae</taxon>
        <taxon>Hypocreales</taxon>
        <taxon>Nectriaceae</taxon>
        <taxon>Dactylonectria</taxon>
    </lineage>
</organism>
<evidence type="ECO:0000313" key="3">
    <source>
        <dbReference type="Proteomes" id="UP000738349"/>
    </source>
</evidence>
<keyword evidence="1" id="KW-0732">Signal</keyword>
<feature type="signal peptide" evidence="1">
    <location>
        <begin position="1"/>
        <end position="17"/>
    </location>
</feature>